<comment type="caution">
    <text evidence="8">The sequence shown here is derived from an EMBL/GenBank/DDBJ whole genome shotgun (WGS) entry which is preliminary data.</text>
</comment>
<evidence type="ECO:0000256" key="4">
    <source>
        <dbReference type="ARBA" id="ARBA00023180"/>
    </source>
</evidence>
<keyword evidence="4" id="KW-0325">Glycoprotein</keyword>
<dbReference type="InterPro" id="IPR008972">
    <property type="entry name" value="Cupredoxin"/>
</dbReference>
<dbReference type="PROSITE" id="PS00196">
    <property type="entry name" value="COPPER_BLUE"/>
    <property type="match status" value="1"/>
</dbReference>
<dbReference type="PANTHER" id="PTHR33021">
    <property type="entry name" value="BLUE COPPER PROTEIN"/>
    <property type="match status" value="1"/>
</dbReference>
<evidence type="ECO:0000256" key="2">
    <source>
        <dbReference type="ARBA" id="ARBA00023008"/>
    </source>
</evidence>
<keyword evidence="6" id="KW-0732">Signal</keyword>
<keyword evidence="5" id="KW-0812">Transmembrane</keyword>
<dbReference type="GO" id="GO:0046872">
    <property type="term" value="F:metal ion binding"/>
    <property type="evidence" value="ECO:0007669"/>
    <property type="project" value="UniProtKB-KW"/>
</dbReference>
<sequence length="168" mass="17713">MGSCRDMNMIACLSLMVMVGLVPMLMKGATAADYAVGDSLGWTLPPNTSFYSDWAASKTFRLGDILVFNSTGDHTVADGTKEEYDNCSSSGIIFGSPVNVNLTTAGSHYYFCTVGDHCKQGQKFTITVGSSSTISAPPPPPSGAHSIVASALLGLIISTLVICFFTYM</sequence>
<keyword evidence="5" id="KW-1133">Transmembrane helix</keyword>
<dbReference type="Proteomes" id="UP001457282">
    <property type="component" value="Unassembled WGS sequence"/>
</dbReference>
<accession>A0AAW1Y4V2</accession>
<keyword evidence="1" id="KW-0479">Metal-binding</keyword>
<evidence type="ECO:0000259" key="7">
    <source>
        <dbReference type="PROSITE" id="PS51485"/>
    </source>
</evidence>
<dbReference type="AlphaFoldDB" id="A0AAW1Y4V2"/>
<dbReference type="InterPro" id="IPR003245">
    <property type="entry name" value="Phytocyanin_dom"/>
</dbReference>
<dbReference type="InterPro" id="IPR039391">
    <property type="entry name" value="Phytocyanin-like"/>
</dbReference>
<protein>
    <recommendedName>
        <fullName evidence="7">Phytocyanin domain-containing protein</fullName>
    </recommendedName>
</protein>
<dbReference type="GO" id="GO:0005886">
    <property type="term" value="C:plasma membrane"/>
    <property type="evidence" value="ECO:0007669"/>
    <property type="project" value="TreeGrafter"/>
</dbReference>
<keyword evidence="3" id="KW-1015">Disulfide bond</keyword>
<reference evidence="8 9" key="1">
    <citation type="journal article" date="2023" name="G3 (Bethesda)">
        <title>A chromosome-length genome assembly and annotation of blackberry (Rubus argutus, cv. 'Hillquist').</title>
        <authorList>
            <person name="Bruna T."/>
            <person name="Aryal R."/>
            <person name="Dudchenko O."/>
            <person name="Sargent D.J."/>
            <person name="Mead D."/>
            <person name="Buti M."/>
            <person name="Cavallini A."/>
            <person name="Hytonen T."/>
            <person name="Andres J."/>
            <person name="Pham M."/>
            <person name="Weisz D."/>
            <person name="Mascagni F."/>
            <person name="Usai G."/>
            <person name="Natali L."/>
            <person name="Bassil N."/>
            <person name="Fernandez G.E."/>
            <person name="Lomsadze A."/>
            <person name="Armour M."/>
            <person name="Olukolu B."/>
            <person name="Poorten T."/>
            <person name="Britton C."/>
            <person name="Davik J."/>
            <person name="Ashrafi H."/>
            <person name="Aiden E.L."/>
            <person name="Borodovsky M."/>
            <person name="Worthington M."/>
        </authorList>
    </citation>
    <scope>NUCLEOTIDE SEQUENCE [LARGE SCALE GENOMIC DNA]</scope>
    <source>
        <strain evidence="8">PI 553951</strain>
    </source>
</reference>
<dbReference type="Pfam" id="PF02298">
    <property type="entry name" value="Cu_bind_like"/>
    <property type="match status" value="1"/>
</dbReference>
<feature type="chain" id="PRO_5043385389" description="Phytocyanin domain-containing protein" evidence="6">
    <location>
        <begin position="32"/>
        <end position="168"/>
    </location>
</feature>
<evidence type="ECO:0000313" key="9">
    <source>
        <dbReference type="Proteomes" id="UP001457282"/>
    </source>
</evidence>
<dbReference type="PANTHER" id="PTHR33021:SF522">
    <property type="entry name" value="PHYTOCYANIN DOMAIN-CONTAINING PROTEIN"/>
    <property type="match status" value="1"/>
</dbReference>
<dbReference type="InterPro" id="IPR028871">
    <property type="entry name" value="BlueCu_1_BS"/>
</dbReference>
<feature type="domain" description="Phytocyanin" evidence="7">
    <location>
        <begin position="32"/>
        <end position="130"/>
    </location>
</feature>
<organism evidence="8 9">
    <name type="scientific">Rubus argutus</name>
    <name type="common">Southern blackberry</name>
    <dbReference type="NCBI Taxonomy" id="59490"/>
    <lineage>
        <taxon>Eukaryota</taxon>
        <taxon>Viridiplantae</taxon>
        <taxon>Streptophyta</taxon>
        <taxon>Embryophyta</taxon>
        <taxon>Tracheophyta</taxon>
        <taxon>Spermatophyta</taxon>
        <taxon>Magnoliopsida</taxon>
        <taxon>eudicotyledons</taxon>
        <taxon>Gunneridae</taxon>
        <taxon>Pentapetalae</taxon>
        <taxon>rosids</taxon>
        <taxon>fabids</taxon>
        <taxon>Rosales</taxon>
        <taxon>Rosaceae</taxon>
        <taxon>Rosoideae</taxon>
        <taxon>Rosoideae incertae sedis</taxon>
        <taxon>Rubus</taxon>
    </lineage>
</organism>
<dbReference type="EMBL" id="JBEDUW010000002">
    <property type="protein sequence ID" value="KAK9943927.1"/>
    <property type="molecule type" value="Genomic_DNA"/>
</dbReference>
<feature type="transmembrane region" description="Helical" evidence="5">
    <location>
        <begin position="147"/>
        <end position="167"/>
    </location>
</feature>
<evidence type="ECO:0000256" key="6">
    <source>
        <dbReference type="SAM" id="SignalP"/>
    </source>
</evidence>
<name>A0AAW1Y4V2_RUBAR</name>
<dbReference type="GO" id="GO:0009055">
    <property type="term" value="F:electron transfer activity"/>
    <property type="evidence" value="ECO:0007669"/>
    <property type="project" value="InterPro"/>
</dbReference>
<dbReference type="PROSITE" id="PS51485">
    <property type="entry name" value="PHYTOCYANIN"/>
    <property type="match status" value="1"/>
</dbReference>
<proteinExistence type="predicted"/>
<gene>
    <name evidence="8" type="ORF">M0R45_009516</name>
</gene>
<dbReference type="Gene3D" id="2.60.40.420">
    <property type="entry name" value="Cupredoxins - blue copper proteins"/>
    <property type="match status" value="1"/>
</dbReference>
<evidence type="ECO:0000256" key="5">
    <source>
        <dbReference type="SAM" id="Phobius"/>
    </source>
</evidence>
<feature type="signal peptide" evidence="6">
    <location>
        <begin position="1"/>
        <end position="31"/>
    </location>
</feature>
<evidence type="ECO:0000313" key="8">
    <source>
        <dbReference type="EMBL" id="KAK9943927.1"/>
    </source>
</evidence>
<evidence type="ECO:0000256" key="1">
    <source>
        <dbReference type="ARBA" id="ARBA00022723"/>
    </source>
</evidence>
<evidence type="ECO:0000256" key="3">
    <source>
        <dbReference type="ARBA" id="ARBA00023157"/>
    </source>
</evidence>
<dbReference type="FunFam" id="2.60.40.420:FF:000034">
    <property type="entry name" value="Cupredoxin superfamily protein"/>
    <property type="match status" value="1"/>
</dbReference>
<keyword evidence="9" id="KW-1185">Reference proteome</keyword>
<dbReference type="SUPFAM" id="SSF49503">
    <property type="entry name" value="Cupredoxins"/>
    <property type="match status" value="1"/>
</dbReference>
<keyword evidence="2" id="KW-0186">Copper</keyword>
<keyword evidence="5" id="KW-0472">Membrane</keyword>